<dbReference type="AlphaFoldDB" id="A0A914C8X0"/>
<protein>
    <submittedName>
        <fullName evidence="3">Uncharacterized protein</fullName>
    </submittedName>
</protein>
<evidence type="ECO:0000313" key="2">
    <source>
        <dbReference type="Proteomes" id="UP000887540"/>
    </source>
</evidence>
<dbReference type="PANTHER" id="PTHR45908">
    <property type="entry name" value="PROTEIN CBG11750-RELATED"/>
    <property type="match status" value="1"/>
</dbReference>
<dbReference type="Proteomes" id="UP000887540">
    <property type="component" value="Unplaced"/>
</dbReference>
<dbReference type="SUPFAM" id="SSF53474">
    <property type="entry name" value="alpha/beta-Hydrolases"/>
    <property type="match status" value="1"/>
</dbReference>
<feature type="compositionally biased region" description="Basic and acidic residues" evidence="1">
    <location>
        <begin position="45"/>
        <end position="58"/>
    </location>
</feature>
<reference evidence="3" key="1">
    <citation type="submission" date="2022-11" db="UniProtKB">
        <authorList>
            <consortium name="WormBaseParasite"/>
        </authorList>
    </citation>
    <scope>IDENTIFICATION</scope>
</reference>
<evidence type="ECO:0000256" key="1">
    <source>
        <dbReference type="SAM" id="MobiDB-lite"/>
    </source>
</evidence>
<feature type="compositionally biased region" description="Low complexity" evidence="1">
    <location>
        <begin position="147"/>
        <end position="167"/>
    </location>
</feature>
<dbReference type="Gene3D" id="3.40.50.1820">
    <property type="entry name" value="alpha/beta hydrolase"/>
    <property type="match status" value="1"/>
</dbReference>
<organism evidence="2 3">
    <name type="scientific">Acrobeloides nanus</name>
    <dbReference type="NCBI Taxonomy" id="290746"/>
    <lineage>
        <taxon>Eukaryota</taxon>
        <taxon>Metazoa</taxon>
        <taxon>Ecdysozoa</taxon>
        <taxon>Nematoda</taxon>
        <taxon>Chromadorea</taxon>
        <taxon>Rhabditida</taxon>
        <taxon>Tylenchina</taxon>
        <taxon>Cephalobomorpha</taxon>
        <taxon>Cephaloboidea</taxon>
        <taxon>Cephalobidae</taxon>
        <taxon>Acrobeloides</taxon>
    </lineage>
</organism>
<keyword evidence="2" id="KW-1185">Reference proteome</keyword>
<dbReference type="InterPro" id="IPR029058">
    <property type="entry name" value="AB_hydrolase_fold"/>
</dbReference>
<sequence length="167" mass="19063">MGLIQILIVPDHSIKHYRVVHRLDIIPHSPPCDKDEYAPGVDANDDSKPCDPNNKERGYHHGTEIWYPNGMKSNDSYYECTGHPTGEDFFCSDSLSFELSKYQTYISDHRHYFDHKVPAYGKLGCESNPVMEENLHNDAEGPVGRINSSQLGSQPQQQQNEPSLWFI</sequence>
<dbReference type="WBParaSite" id="ACRNAN_Path_600.g2244.t1">
    <property type="protein sequence ID" value="ACRNAN_Path_600.g2244.t1"/>
    <property type="gene ID" value="ACRNAN_Path_600.g2244"/>
</dbReference>
<evidence type="ECO:0000313" key="3">
    <source>
        <dbReference type="WBParaSite" id="ACRNAN_Path_600.g2244.t1"/>
    </source>
</evidence>
<accession>A0A914C8X0</accession>
<name>A0A914C8X0_9BILA</name>
<proteinExistence type="predicted"/>
<dbReference type="PANTHER" id="PTHR45908:SF5">
    <property type="entry name" value="FUNGAL LIPASE-LIKE DOMAIN-CONTAINING PROTEIN"/>
    <property type="match status" value="1"/>
</dbReference>
<feature type="region of interest" description="Disordered" evidence="1">
    <location>
        <begin position="133"/>
        <end position="167"/>
    </location>
</feature>
<feature type="region of interest" description="Disordered" evidence="1">
    <location>
        <begin position="34"/>
        <end position="58"/>
    </location>
</feature>